<keyword evidence="2" id="KW-1185">Reference proteome</keyword>
<protein>
    <submittedName>
        <fullName evidence="1">TRAG family protein</fullName>
    </submittedName>
</protein>
<comment type="caution">
    <text evidence="1">The sequence shown here is derived from an EMBL/GenBank/DDBJ whole genome shotgun (WGS) entry which is preliminary data.</text>
</comment>
<evidence type="ECO:0000313" key="2">
    <source>
        <dbReference type="Proteomes" id="UP000239236"/>
    </source>
</evidence>
<dbReference type="RefSeq" id="WP_106102990.1">
    <property type="nucleotide sequence ID" value="NZ_PVRR01000021.1"/>
</dbReference>
<dbReference type="EMBL" id="PVRR01000021">
    <property type="protein sequence ID" value="PRT33942.1"/>
    <property type="molecule type" value="Genomic_DNA"/>
</dbReference>
<evidence type="ECO:0000313" key="1">
    <source>
        <dbReference type="EMBL" id="PRT33942.1"/>
    </source>
</evidence>
<name>A0ABX5DJS1_9BACI</name>
<accession>A0ABX5DJS1</accession>
<proteinExistence type="predicted"/>
<dbReference type="Proteomes" id="UP000239236">
    <property type="component" value="Unassembled WGS sequence"/>
</dbReference>
<sequence>MYIKNIYETKKEKNHVFVGEIGKGTGYRIGDLLSKELMQAFSIAQTVIKPIKQHDYCIEYATKLLAGSILYLNHRHKDLYYLDVKKTIEFTEKLYASGANLVEVVDSLKNEHPAHHIFQELGFHSEETRDTIIVTLLYNLEKYQREKLNTEREYFWFQ</sequence>
<reference evidence="1 2" key="1">
    <citation type="submission" date="2018-03" db="EMBL/GenBank/DDBJ databases">
        <title>Genotypic and phenotypic analysis of antagonistic Bacillus spp. isolated from rhizosphere soil of plants in Tibet.</title>
        <authorList>
            <person name="Borriss R."/>
            <person name="Lasch P."/>
            <person name="Wu L."/>
            <person name="Wu H."/>
            <person name="Gao X."/>
        </authorList>
    </citation>
    <scope>NUCLEOTIDE SEQUENCE [LARGE SCALE GENOMIC DNA]</scope>
    <source>
        <strain evidence="1 2">NMSW16</strain>
    </source>
</reference>
<organism evidence="1 2">
    <name type="scientific">Bacillus wiedmannii</name>
    <dbReference type="NCBI Taxonomy" id="1890302"/>
    <lineage>
        <taxon>Bacteria</taxon>
        <taxon>Bacillati</taxon>
        <taxon>Bacillota</taxon>
        <taxon>Bacilli</taxon>
        <taxon>Bacillales</taxon>
        <taxon>Bacillaceae</taxon>
        <taxon>Bacillus</taxon>
        <taxon>Bacillus cereus group</taxon>
    </lineage>
</organism>
<gene>
    <name evidence="1" type="ORF">C6357_30620</name>
</gene>